<dbReference type="InterPro" id="IPR020846">
    <property type="entry name" value="MFS_dom"/>
</dbReference>
<feature type="transmembrane region" description="Helical" evidence="8">
    <location>
        <begin position="168"/>
        <end position="187"/>
    </location>
</feature>
<keyword evidence="5 8" id="KW-0812">Transmembrane</keyword>
<evidence type="ECO:0000259" key="9">
    <source>
        <dbReference type="PROSITE" id="PS50850"/>
    </source>
</evidence>
<sequence length="428" mass="46671">MLETALKKRQLLIFVLGWIAYASTYLLRKPLGVIKSDLETDLHFTKTELGWLDTALLFPYAVMQMLLGPLGDKFGARRTFSCCLILSGLSMILFGWTDGFYAMFVLLFLNGTAQAQCWPNCMKSLGAWYPDSVRNTVFGMFGTCAFAGGIGGTALAVYLQKVYGWKSVYFTPSVIIIGVGLFVWALYQQPDEVGIDVPGKERNATSSKTAGKLTWLQMLKIPMLPEIAVSMFCLKVVRYCMYMWLPMYLLQRLKYTAAVSGMLSTVFEVGGVLGSAVIGFLIDKFFKGRTIFGTGVSVLLSAISLTLFLLTCDWGWMFNVSFMFLAGAFNCGPDSLLGGAVPAELGEQDGKNAAASTVGLVNGFGSFGTCLEGPIIGFISAQYGWSGMFYMMIGLSFVGTASVFKAAAIHKNKTGRIPEAIPLNMDEV</sequence>
<keyword evidence="7 8" id="KW-0472">Membrane</keyword>
<reference evidence="10 11" key="1">
    <citation type="submission" date="2020-06" db="EMBL/GenBank/DDBJ databases">
        <authorList>
            <person name="Li R."/>
            <person name="Bekaert M."/>
        </authorList>
    </citation>
    <scope>NUCLEOTIDE SEQUENCE [LARGE SCALE GENOMIC DNA]</scope>
    <source>
        <strain evidence="11">wild</strain>
    </source>
</reference>
<dbReference type="GO" id="GO:0022857">
    <property type="term" value="F:transmembrane transporter activity"/>
    <property type="evidence" value="ECO:0007669"/>
    <property type="project" value="InterPro"/>
</dbReference>
<feature type="transmembrane region" description="Helical" evidence="8">
    <location>
        <begin position="288"/>
        <end position="310"/>
    </location>
</feature>
<feature type="transmembrane region" description="Helical" evidence="8">
    <location>
        <begin position="48"/>
        <end position="67"/>
    </location>
</feature>
<evidence type="ECO:0000256" key="4">
    <source>
        <dbReference type="ARBA" id="ARBA00022597"/>
    </source>
</evidence>
<dbReference type="EMBL" id="CACVKT020004322">
    <property type="protein sequence ID" value="CAC5389114.1"/>
    <property type="molecule type" value="Genomic_DNA"/>
</dbReference>
<comment type="subcellular location">
    <subcellularLocation>
        <location evidence="1">Membrane</location>
        <topology evidence="1">Multi-pass membrane protein</topology>
    </subcellularLocation>
</comment>
<accession>A0A6J8C1V5</accession>
<evidence type="ECO:0000256" key="7">
    <source>
        <dbReference type="ARBA" id="ARBA00023136"/>
    </source>
</evidence>
<dbReference type="InterPro" id="IPR036259">
    <property type="entry name" value="MFS_trans_sf"/>
</dbReference>
<evidence type="ECO:0000256" key="8">
    <source>
        <dbReference type="SAM" id="Phobius"/>
    </source>
</evidence>
<evidence type="ECO:0000256" key="6">
    <source>
        <dbReference type="ARBA" id="ARBA00022989"/>
    </source>
</evidence>
<dbReference type="Pfam" id="PF07690">
    <property type="entry name" value="MFS_1"/>
    <property type="match status" value="1"/>
</dbReference>
<protein>
    <submittedName>
        <fullName evidence="10">SLC37A1_2</fullName>
    </submittedName>
</protein>
<dbReference type="OrthoDB" id="3639251at2759"/>
<keyword evidence="4" id="KW-0762">Sugar transport</keyword>
<proteinExistence type="inferred from homology"/>
<keyword evidence="3" id="KW-0813">Transport</keyword>
<gene>
    <name evidence="10" type="ORF">MCOR_24327</name>
</gene>
<dbReference type="PANTHER" id="PTHR43184">
    <property type="entry name" value="MAJOR FACILITATOR SUPERFAMILY TRANSPORTER 16, ISOFORM B"/>
    <property type="match status" value="1"/>
</dbReference>
<evidence type="ECO:0000256" key="5">
    <source>
        <dbReference type="ARBA" id="ARBA00022692"/>
    </source>
</evidence>
<keyword evidence="6 8" id="KW-1133">Transmembrane helix</keyword>
<dbReference type="Proteomes" id="UP000507470">
    <property type="component" value="Unassembled WGS sequence"/>
</dbReference>
<keyword evidence="11" id="KW-1185">Reference proteome</keyword>
<dbReference type="InterPro" id="IPR011701">
    <property type="entry name" value="MFS"/>
</dbReference>
<evidence type="ECO:0000256" key="2">
    <source>
        <dbReference type="ARBA" id="ARBA00009598"/>
    </source>
</evidence>
<dbReference type="PIRSF" id="PIRSF002808">
    <property type="entry name" value="Hexose_phosphate_transp"/>
    <property type="match status" value="1"/>
</dbReference>
<organism evidence="10 11">
    <name type="scientific">Mytilus coruscus</name>
    <name type="common">Sea mussel</name>
    <dbReference type="NCBI Taxonomy" id="42192"/>
    <lineage>
        <taxon>Eukaryota</taxon>
        <taxon>Metazoa</taxon>
        <taxon>Spiralia</taxon>
        <taxon>Lophotrochozoa</taxon>
        <taxon>Mollusca</taxon>
        <taxon>Bivalvia</taxon>
        <taxon>Autobranchia</taxon>
        <taxon>Pteriomorphia</taxon>
        <taxon>Mytilida</taxon>
        <taxon>Mytiloidea</taxon>
        <taxon>Mytilidae</taxon>
        <taxon>Mytilinae</taxon>
        <taxon>Mytilus</taxon>
    </lineage>
</organism>
<dbReference type="AlphaFoldDB" id="A0A6J8C1V5"/>
<feature type="domain" description="Major facilitator superfamily (MFS) profile" evidence="9">
    <location>
        <begin position="9"/>
        <end position="411"/>
    </location>
</feature>
<dbReference type="PANTHER" id="PTHR43184:SF30">
    <property type="entry name" value="MFS DOMAIN-CONTAINING PROTEIN"/>
    <property type="match status" value="1"/>
</dbReference>
<dbReference type="SUPFAM" id="SSF103473">
    <property type="entry name" value="MFS general substrate transporter"/>
    <property type="match status" value="1"/>
</dbReference>
<dbReference type="InterPro" id="IPR000849">
    <property type="entry name" value="Sugar_P_transporter"/>
</dbReference>
<evidence type="ECO:0000256" key="3">
    <source>
        <dbReference type="ARBA" id="ARBA00022448"/>
    </source>
</evidence>
<evidence type="ECO:0000313" key="11">
    <source>
        <dbReference type="Proteomes" id="UP000507470"/>
    </source>
</evidence>
<feature type="transmembrane region" description="Helical" evidence="8">
    <location>
        <begin position="12"/>
        <end position="28"/>
    </location>
</feature>
<feature type="transmembrane region" description="Helical" evidence="8">
    <location>
        <begin position="388"/>
        <end position="408"/>
    </location>
</feature>
<feature type="transmembrane region" description="Helical" evidence="8">
    <location>
        <begin position="137"/>
        <end position="159"/>
    </location>
</feature>
<evidence type="ECO:0000313" key="10">
    <source>
        <dbReference type="EMBL" id="CAC5389114.1"/>
    </source>
</evidence>
<name>A0A6J8C1V5_MYTCO</name>
<dbReference type="GO" id="GO:0016020">
    <property type="term" value="C:membrane"/>
    <property type="evidence" value="ECO:0007669"/>
    <property type="project" value="UniProtKB-SubCell"/>
</dbReference>
<feature type="transmembrane region" description="Helical" evidence="8">
    <location>
        <begin position="257"/>
        <end position="282"/>
    </location>
</feature>
<evidence type="ECO:0000256" key="1">
    <source>
        <dbReference type="ARBA" id="ARBA00004141"/>
    </source>
</evidence>
<dbReference type="PROSITE" id="PS50850">
    <property type="entry name" value="MFS"/>
    <property type="match status" value="1"/>
</dbReference>
<feature type="transmembrane region" description="Helical" evidence="8">
    <location>
        <begin position="79"/>
        <end position="97"/>
    </location>
</feature>
<dbReference type="Gene3D" id="1.20.1250.20">
    <property type="entry name" value="MFS general substrate transporter like domains"/>
    <property type="match status" value="2"/>
</dbReference>
<comment type="similarity">
    <text evidence="2">Belongs to the major facilitator superfamily. Organophosphate:Pi antiporter (OPA) (TC 2.A.1.4) family.</text>
</comment>